<dbReference type="Proteomes" id="UP000214596">
    <property type="component" value="Unassembled WGS sequence"/>
</dbReference>
<keyword evidence="1" id="KW-0418">Kinase</keyword>
<comment type="caution">
    <text evidence="1">The sequence shown here is derived from an EMBL/GenBank/DDBJ whole genome shotgun (WGS) entry which is preliminary data.</text>
</comment>
<dbReference type="AlphaFoldDB" id="A0A227GDK6"/>
<reference evidence="1 2" key="1">
    <citation type="journal article" date="2017" name="Appl. Environ. Microbiol.">
        <title>Parallel evolution of two clades of a major Atlantic endemic Vibrio parahaemolyticus pathogen lineage by independent acquisition of related pathogenicity islands.</title>
        <authorList>
            <person name="Xu F."/>
            <person name="Gonzalez-Escalona N."/>
            <person name="Drees K.P."/>
            <person name="Sebra R.P."/>
            <person name="Cooper V.S."/>
            <person name="Jones S.H."/>
            <person name="Whistler C.A."/>
        </authorList>
    </citation>
    <scope>NUCLEOTIDE SEQUENCE [LARGE SCALE GENOMIC DNA]</scope>
    <source>
        <strain evidence="1 2">MAVP-3</strain>
    </source>
</reference>
<proteinExistence type="predicted"/>
<dbReference type="EMBL" id="NIXT01005725">
    <property type="protein sequence ID" value="OXD91937.1"/>
    <property type="molecule type" value="Genomic_DNA"/>
</dbReference>
<accession>A0A227GDK6</accession>
<gene>
    <name evidence="1" type="ORF">CA163_40150</name>
</gene>
<dbReference type="GO" id="GO:0016301">
    <property type="term" value="F:kinase activity"/>
    <property type="evidence" value="ECO:0007669"/>
    <property type="project" value="UniProtKB-KW"/>
</dbReference>
<evidence type="ECO:0000313" key="2">
    <source>
        <dbReference type="Proteomes" id="UP000214596"/>
    </source>
</evidence>
<name>A0A227GDK6_VIBPH</name>
<feature type="non-terminal residue" evidence="1">
    <location>
        <position position="1"/>
    </location>
</feature>
<evidence type="ECO:0000313" key="1">
    <source>
        <dbReference type="EMBL" id="OXD91937.1"/>
    </source>
</evidence>
<protein>
    <submittedName>
        <fullName evidence="1">Dephospho-CoA kinase</fullName>
    </submittedName>
</protein>
<keyword evidence="1" id="KW-0808">Transferase</keyword>
<sequence length="28" mass="3325">NPNDPDLLLQITDLHEKYLAMCKKNLRK</sequence>
<organism evidence="1 2">
    <name type="scientific">Vibrio parahaemolyticus</name>
    <dbReference type="NCBI Taxonomy" id="670"/>
    <lineage>
        <taxon>Bacteria</taxon>
        <taxon>Pseudomonadati</taxon>
        <taxon>Pseudomonadota</taxon>
        <taxon>Gammaproteobacteria</taxon>
        <taxon>Vibrionales</taxon>
        <taxon>Vibrionaceae</taxon>
        <taxon>Vibrio</taxon>
    </lineage>
</organism>